<protein>
    <submittedName>
        <fullName evidence="7">Alpha/beta fold hydrolase</fullName>
    </submittedName>
</protein>
<dbReference type="Proteomes" id="UP000605361">
    <property type="component" value="Unassembled WGS sequence"/>
</dbReference>
<evidence type="ECO:0000313" key="7">
    <source>
        <dbReference type="EMBL" id="MBF8184437.1"/>
    </source>
</evidence>
<evidence type="ECO:0000256" key="4">
    <source>
        <dbReference type="SAM" id="SignalP"/>
    </source>
</evidence>
<dbReference type="PANTHER" id="PTHR43248">
    <property type="entry name" value="2-SUCCINYL-6-HYDROXY-2,4-CYCLOHEXADIENE-1-CARBOXYLATE SYNTHASE"/>
    <property type="match status" value="1"/>
</dbReference>
<organism evidence="7 8">
    <name type="scientific">Nonomuraea cypriaca</name>
    <dbReference type="NCBI Taxonomy" id="1187855"/>
    <lineage>
        <taxon>Bacteria</taxon>
        <taxon>Bacillati</taxon>
        <taxon>Actinomycetota</taxon>
        <taxon>Actinomycetes</taxon>
        <taxon>Streptosporangiales</taxon>
        <taxon>Streptosporangiaceae</taxon>
        <taxon>Nonomuraea</taxon>
    </lineage>
</organism>
<dbReference type="InterPro" id="IPR000073">
    <property type="entry name" value="AB_hydrolase_1"/>
</dbReference>
<sequence>MIKRYVRTLAVAALALVLPVAYAPAATGDTSPDRPGPIVWGDCPAAPAGMEIDPKQRCGTLKVPHNHRDPRGRTIEIAVSRIPAADPARRRGALLLNPGGPGGEGLHLPSEFGRRTSGAVRDVYDLIGFDPRGVGRSTPVTCGLTAGEMVPNTPHPDADGSIRTSVAFARSAAARCAARSGDLLPFITTAATARDMDLIRRALGERRISYYGGSYGTYLGAVYASLFPKRADRVVLDSAVDPDRIWYDEFRGQSAGMAKRFPDAARHAAENHATIGLGDTARQVTAAYLALGKRLDAKPVRIPGSPTMLTGNVLRFITFNLLYQDAALTPLAQSWRAAADLAAGKGTAEQAELLKLVLAKLSPVTSPGVPTDNTVAAAYAVVCGDARWPKSVAAYAKNVAADLAAYPLSGGSPAGIWPCAFWKAAPVEPPVAVTGHGPRGILILQNERDPATSLASGRGMREALGARAALVTVDAGGHGVYGLHGKGACADKVALISRGIRDVVVSSERMVVDSLGLGDVPSIDVDGEKLGEVAMDQLMTLLGERREPPPPTTRRLTVPIS</sequence>
<dbReference type="SUPFAM" id="SSF53474">
    <property type="entry name" value="alpha/beta-Hydrolases"/>
    <property type="match status" value="1"/>
</dbReference>
<evidence type="ECO:0000256" key="3">
    <source>
        <dbReference type="ARBA" id="ARBA00022801"/>
    </source>
</evidence>
<dbReference type="Pfam" id="PF08386">
    <property type="entry name" value="Abhydrolase_4"/>
    <property type="match status" value="1"/>
</dbReference>
<feature type="domain" description="AB hydrolase-1" evidence="5">
    <location>
        <begin position="93"/>
        <end position="291"/>
    </location>
</feature>
<dbReference type="InterPro" id="IPR029058">
    <property type="entry name" value="AB_hydrolase_fold"/>
</dbReference>
<dbReference type="Pfam" id="PF00561">
    <property type="entry name" value="Abhydrolase_1"/>
    <property type="match status" value="1"/>
</dbReference>
<evidence type="ECO:0000259" key="5">
    <source>
        <dbReference type="Pfam" id="PF00561"/>
    </source>
</evidence>
<gene>
    <name evidence="7" type="ORF">ITP53_01480</name>
</gene>
<feature type="chain" id="PRO_5037417466" evidence="4">
    <location>
        <begin position="26"/>
        <end position="561"/>
    </location>
</feature>
<keyword evidence="8" id="KW-1185">Reference proteome</keyword>
<dbReference type="RefSeq" id="WP_195893409.1">
    <property type="nucleotide sequence ID" value="NZ_JADOGI010000002.1"/>
</dbReference>
<evidence type="ECO:0000256" key="1">
    <source>
        <dbReference type="ARBA" id="ARBA00010088"/>
    </source>
</evidence>
<keyword evidence="2 4" id="KW-0732">Signal</keyword>
<dbReference type="InterPro" id="IPR051601">
    <property type="entry name" value="Serine_prot/Carboxylest_S33"/>
</dbReference>
<feature type="domain" description="Peptidase S33 tripeptidyl aminopeptidase-like C-terminal" evidence="6">
    <location>
        <begin position="418"/>
        <end position="492"/>
    </location>
</feature>
<proteinExistence type="inferred from homology"/>
<comment type="similarity">
    <text evidence="1">Belongs to the peptidase S33 family.</text>
</comment>
<evidence type="ECO:0000313" key="8">
    <source>
        <dbReference type="Proteomes" id="UP000605361"/>
    </source>
</evidence>
<keyword evidence="3 7" id="KW-0378">Hydrolase</keyword>
<dbReference type="GO" id="GO:0016787">
    <property type="term" value="F:hydrolase activity"/>
    <property type="evidence" value="ECO:0007669"/>
    <property type="project" value="UniProtKB-KW"/>
</dbReference>
<dbReference type="InterPro" id="IPR013595">
    <property type="entry name" value="Pept_S33_TAP-like_C"/>
</dbReference>
<feature type="signal peptide" evidence="4">
    <location>
        <begin position="1"/>
        <end position="25"/>
    </location>
</feature>
<comment type="caution">
    <text evidence="7">The sequence shown here is derived from an EMBL/GenBank/DDBJ whole genome shotgun (WGS) entry which is preliminary data.</text>
</comment>
<evidence type="ECO:0000259" key="6">
    <source>
        <dbReference type="Pfam" id="PF08386"/>
    </source>
</evidence>
<dbReference type="PANTHER" id="PTHR43248:SF29">
    <property type="entry name" value="TRIPEPTIDYL AMINOPEPTIDASE"/>
    <property type="match status" value="1"/>
</dbReference>
<dbReference type="AlphaFoldDB" id="A0A931A1F8"/>
<dbReference type="Gene3D" id="3.40.50.1820">
    <property type="entry name" value="alpha/beta hydrolase"/>
    <property type="match status" value="1"/>
</dbReference>
<evidence type="ECO:0000256" key="2">
    <source>
        <dbReference type="ARBA" id="ARBA00022729"/>
    </source>
</evidence>
<name>A0A931A1F8_9ACTN</name>
<accession>A0A931A1F8</accession>
<reference evidence="7" key="1">
    <citation type="submission" date="2020-11" db="EMBL/GenBank/DDBJ databases">
        <title>Whole-genome analyses of Nonomuraea sp. K274.</title>
        <authorList>
            <person name="Veyisoglu A."/>
        </authorList>
    </citation>
    <scope>NUCLEOTIDE SEQUENCE</scope>
    <source>
        <strain evidence="7">K274</strain>
    </source>
</reference>
<dbReference type="EMBL" id="JADOGI010000002">
    <property type="protein sequence ID" value="MBF8184437.1"/>
    <property type="molecule type" value="Genomic_DNA"/>
</dbReference>